<dbReference type="Proteomes" id="UP001358586">
    <property type="component" value="Chromosome 6"/>
</dbReference>
<keyword evidence="2" id="KW-1185">Reference proteome</keyword>
<evidence type="ECO:0000313" key="2">
    <source>
        <dbReference type="Proteomes" id="UP001358586"/>
    </source>
</evidence>
<dbReference type="EMBL" id="JARKNE010000006">
    <property type="protein sequence ID" value="KAK5826508.1"/>
    <property type="molecule type" value="Genomic_DNA"/>
</dbReference>
<comment type="caution">
    <text evidence="1">The sequence shown here is derived from an EMBL/GenBank/DDBJ whole genome shotgun (WGS) entry which is preliminary data.</text>
</comment>
<name>A0ABR0PPY9_GOSAR</name>
<organism evidence="1 2">
    <name type="scientific">Gossypium arboreum</name>
    <name type="common">Tree cotton</name>
    <name type="synonym">Gossypium nanking</name>
    <dbReference type="NCBI Taxonomy" id="29729"/>
    <lineage>
        <taxon>Eukaryota</taxon>
        <taxon>Viridiplantae</taxon>
        <taxon>Streptophyta</taxon>
        <taxon>Embryophyta</taxon>
        <taxon>Tracheophyta</taxon>
        <taxon>Spermatophyta</taxon>
        <taxon>Magnoliopsida</taxon>
        <taxon>eudicotyledons</taxon>
        <taxon>Gunneridae</taxon>
        <taxon>Pentapetalae</taxon>
        <taxon>rosids</taxon>
        <taxon>malvids</taxon>
        <taxon>Malvales</taxon>
        <taxon>Malvaceae</taxon>
        <taxon>Malvoideae</taxon>
        <taxon>Gossypium</taxon>
    </lineage>
</organism>
<protein>
    <submittedName>
        <fullName evidence="1">Uncharacterized protein</fullName>
    </submittedName>
</protein>
<proteinExistence type="predicted"/>
<reference evidence="1 2" key="1">
    <citation type="submission" date="2023-03" db="EMBL/GenBank/DDBJ databases">
        <title>WGS of Gossypium arboreum.</title>
        <authorList>
            <person name="Yu D."/>
        </authorList>
    </citation>
    <scope>NUCLEOTIDE SEQUENCE [LARGE SCALE GENOMIC DNA]</scope>
    <source>
        <tissue evidence="1">Leaf</tissue>
    </source>
</reference>
<sequence>MASDWCKYSSSIGTVIVAMRIRVSALSSTDTNSVCGKGNGMLSNDPNKAELEAMVGEDWRRCPFSVDYDLKISTARQTQNPSNRFSLAWVKDNMRKVPSAPNPIGNRHPPSKP</sequence>
<accession>A0ABR0PPY9</accession>
<gene>
    <name evidence="1" type="ORF">PVK06_021430</name>
</gene>
<evidence type="ECO:0000313" key="1">
    <source>
        <dbReference type="EMBL" id="KAK5826508.1"/>
    </source>
</evidence>